<feature type="chain" id="PRO_5045810053" description="Lipoprotein" evidence="1">
    <location>
        <begin position="22"/>
        <end position="308"/>
    </location>
</feature>
<comment type="caution">
    <text evidence="2">The sequence shown here is derived from an EMBL/GenBank/DDBJ whole genome shotgun (WGS) entry which is preliminary data.</text>
</comment>
<organism evidence="2 3">
    <name type="scientific">Dokdonella ginsengisoli</name>
    <dbReference type="NCBI Taxonomy" id="363846"/>
    <lineage>
        <taxon>Bacteria</taxon>
        <taxon>Pseudomonadati</taxon>
        <taxon>Pseudomonadota</taxon>
        <taxon>Gammaproteobacteria</taxon>
        <taxon>Lysobacterales</taxon>
        <taxon>Rhodanobacteraceae</taxon>
        <taxon>Dokdonella</taxon>
    </lineage>
</organism>
<evidence type="ECO:0000256" key="1">
    <source>
        <dbReference type="SAM" id="SignalP"/>
    </source>
</evidence>
<dbReference type="Proteomes" id="UP001595886">
    <property type="component" value="Unassembled WGS sequence"/>
</dbReference>
<name>A0ABV9QVS7_9GAMM</name>
<accession>A0ABV9QVS7</accession>
<proteinExistence type="predicted"/>
<keyword evidence="3" id="KW-1185">Reference proteome</keyword>
<dbReference type="EMBL" id="JBHSHD010000008">
    <property type="protein sequence ID" value="MFC4820876.1"/>
    <property type="molecule type" value="Genomic_DNA"/>
</dbReference>
<evidence type="ECO:0000313" key="3">
    <source>
        <dbReference type="Proteomes" id="UP001595886"/>
    </source>
</evidence>
<feature type="signal peptide" evidence="1">
    <location>
        <begin position="1"/>
        <end position="21"/>
    </location>
</feature>
<dbReference type="RefSeq" id="WP_380020977.1">
    <property type="nucleotide sequence ID" value="NZ_JBHSHD010000008.1"/>
</dbReference>
<keyword evidence="1" id="KW-0732">Signal</keyword>
<evidence type="ECO:0000313" key="2">
    <source>
        <dbReference type="EMBL" id="MFC4820876.1"/>
    </source>
</evidence>
<reference evidence="3" key="1">
    <citation type="journal article" date="2019" name="Int. J. Syst. Evol. Microbiol.">
        <title>The Global Catalogue of Microorganisms (GCM) 10K type strain sequencing project: providing services to taxonomists for standard genome sequencing and annotation.</title>
        <authorList>
            <consortium name="The Broad Institute Genomics Platform"/>
            <consortium name="The Broad Institute Genome Sequencing Center for Infectious Disease"/>
            <person name="Wu L."/>
            <person name="Ma J."/>
        </authorList>
    </citation>
    <scope>NUCLEOTIDE SEQUENCE [LARGE SCALE GENOMIC DNA]</scope>
    <source>
        <strain evidence="3">CCUG 30340</strain>
    </source>
</reference>
<sequence>MNPSCFFIPLLCGVLAGCAQAASSPKALAQAMQSALDRGDFAAARALADLDAAPAELHFFYFDQVRECADESRCTVAVAPLDAEFRQQLAEQAAQEKAELPPIEGLVTIAAKAKDGSSSGTMKMPYARIGKDCRIVALRLSPAEIARRRAITGEQMLREMFAAGVYDTALGTRRTDWETAATRLPADGGEAGAALVAQTRAMAAAADARDPDAAVRSGGRIAALVYADKDYDGKPVSLEARKRKLQVQSLRLLREVKIGGGYRLGDDAALVVEARDGIGWIERGAVLMSREGGEWVVSGRQLTTFPAD</sequence>
<protein>
    <recommendedName>
        <fullName evidence="4">Lipoprotein</fullName>
    </recommendedName>
</protein>
<evidence type="ECO:0008006" key="4">
    <source>
        <dbReference type="Google" id="ProtNLM"/>
    </source>
</evidence>
<gene>
    <name evidence="2" type="ORF">ACFO6Q_11105</name>
</gene>